<dbReference type="SUPFAM" id="SSF47616">
    <property type="entry name" value="GST C-terminal domain-like"/>
    <property type="match status" value="1"/>
</dbReference>
<dbReference type="EMBL" id="CM026422">
    <property type="protein sequence ID" value="KAG0586592.1"/>
    <property type="molecule type" value="Genomic_DNA"/>
</dbReference>
<dbReference type="SFLD" id="SFLDS00019">
    <property type="entry name" value="Glutathione_Transferase_(cytos"/>
    <property type="match status" value="1"/>
</dbReference>
<evidence type="ECO:0000313" key="4">
    <source>
        <dbReference type="Proteomes" id="UP000822688"/>
    </source>
</evidence>
<dbReference type="Pfam" id="PF02798">
    <property type="entry name" value="GST_N"/>
    <property type="match status" value="1"/>
</dbReference>
<evidence type="ECO:0000313" key="3">
    <source>
        <dbReference type="EMBL" id="KAG0586592.1"/>
    </source>
</evidence>
<dbReference type="PANTHER" id="PTHR44750">
    <property type="entry name" value="GLUTATHIONE S-TRANSFERASE T1-RELATED"/>
    <property type="match status" value="1"/>
</dbReference>
<name>A0A8T0ITV8_CERPU</name>
<dbReference type="PROSITE" id="PS50404">
    <property type="entry name" value="GST_NTER"/>
    <property type="match status" value="1"/>
</dbReference>
<dbReference type="PROSITE" id="PS50405">
    <property type="entry name" value="GST_CTER"/>
    <property type="match status" value="1"/>
</dbReference>
<accession>A0A8T0ITV8</accession>
<dbReference type="Proteomes" id="UP000822688">
    <property type="component" value="Chromosome 2"/>
</dbReference>
<reference evidence="3" key="1">
    <citation type="submission" date="2020-06" db="EMBL/GenBank/DDBJ databases">
        <title>WGS assembly of Ceratodon purpureus strain R40.</title>
        <authorList>
            <person name="Carey S.B."/>
            <person name="Jenkins J."/>
            <person name="Shu S."/>
            <person name="Lovell J.T."/>
            <person name="Sreedasyam A."/>
            <person name="Maumus F."/>
            <person name="Tiley G.P."/>
            <person name="Fernandez-Pozo N."/>
            <person name="Barry K."/>
            <person name="Chen C."/>
            <person name="Wang M."/>
            <person name="Lipzen A."/>
            <person name="Daum C."/>
            <person name="Saski C.A."/>
            <person name="Payton A.C."/>
            <person name="Mcbreen J.C."/>
            <person name="Conrad R.E."/>
            <person name="Kollar L.M."/>
            <person name="Olsson S."/>
            <person name="Huttunen S."/>
            <person name="Landis J.B."/>
            <person name="Wickett N.J."/>
            <person name="Johnson M.G."/>
            <person name="Rensing S.A."/>
            <person name="Grimwood J."/>
            <person name="Schmutz J."/>
            <person name="Mcdaniel S.F."/>
        </authorList>
    </citation>
    <scope>NUCLEOTIDE SEQUENCE</scope>
    <source>
        <strain evidence="3">R40</strain>
    </source>
</reference>
<evidence type="ECO:0000259" key="1">
    <source>
        <dbReference type="PROSITE" id="PS50404"/>
    </source>
</evidence>
<dbReference type="PANTHER" id="PTHR44750:SF1">
    <property type="entry name" value="GLUTATHIONE S-TRANSFERASE T1-RELATED"/>
    <property type="match status" value="1"/>
</dbReference>
<dbReference type="AlphaFoldDB" id="A0A8T0ITV8"/>
<evidence type="ECO:0000259" key="2">
    <source>
        <dbReference type="PROSITE" id="PS50405"/>
    </source>
</evidence>
<feature type="domain" description="GST C-terminal" evidence="2">
    <location>
        <begin position="96"/>
        <end position="247"/>
    </location>
</feature>
<evidence type="ECO:0008006" key="5">
    <source>
        <dbReference type="Google" id="ProtNLM"/>
    </source>
</evidence>
<dbReference type="InterPro" id="IPR036249">
    <property type="entry name" value="Thioredoxin-like_sf"/>
</dbReference>
<organism evidence="3 4">
    <name type="scientific">Ceratodon purpureus</name>
    <name type="common">Fire moss</name>
    <name type="synonym">Dicranum purpureum</name>
    <dbReference type="NCBI Taxonomy" id="3225"/>
    <lineage>
        <taxon>Eukaryota</taxon>
        <taxon>Viridiplantae</taxon>
        <taxon>Streptophyta</taxon>
        <taxon>Embryophyta</taxon>
        <taxon>Bryophyta</taxon>
        <taxon>Bryophytina</taxon>
        <taxon>Bryopsida</taxon>
        <taxon>Dicranidae</taxon>
        <taxon>Pseudoditrichales</taxon>
        <taxon>Ditrichaceae</taxon>
        <taxon>Ceratodon</taxon>
    </lineage>
</organism>
<dbReference type="InterPro" id="IPR036282">
    <property type="entry name" value="Glutathione-S-Trfase_C_sf"/>
</dbReference>
<dbReference type="SFLD" id="SFLDG00358">
    <property type="entry name" value="Main_(cytGST)"/>
    <property type="match status" value="1"/>
</dbReference>
<dbReference type="SUPFAM" id="SSF52833">
    <property type="entry name" value="Thioredoxin-like"/>
    <property type="match status" value="1"/>
</dbReference>
<dbReference type="InterPro" id="IPR010987">
    <property type="entry name" value="Glutathione-S-Trfase_C-like"/>
</dbReference>
<gene>
    <name evidence="3" type="ORF">KC19_2G102400</name>
</gene>
<comment type="caution">
    <text evidence="3">The sequence shown here is derived from an EMBL/GenBank/DDBJ whole genome shotgun (WGS) entry which is preliminary data.</text>
</comment>
<sequence length="250" mass="28420">MANHEDSSGLKLYVHQGSQPARAITIFCRANHIEAEEIKVDILQLESRTAEYKKKINPMGLIPCIDDNGFKLYESHAILRYLATTRNVADHWYPKDPKQRALVDAALDWHHLNLRRYAAQLVISRVLWKLPGHAGFFPDTDHDALSAESVKMLPRVFDQLEFMLQHGKFLQNANELSIADLSLACELAHLQLLGKEGQESLLGCRERINKWLADVEEAASPYFKDVHEEVIVPYAKHVEEIRAQGHLGAL</sequence>
<dbReference type="InterPro" id="IPR043377">
    <property type="entry name" value="GSTT1/2/3"/>
</dbReference>
<dbReference type="InterPro" id="IPR040079">
    <property type="entry name" value="Glutathione_S-Trfase"/>
</dbReference>
<keyword evidence="4" id="KW-1185">Reference proteome</keyword>
<dbReference type="Gene3D" id="3.40.30.10">
    <property type="entry name" value="Glutaredoxin"/>
    <property type="match status" value="1"/>
</dbReference>
<proteinExistence type="predicted"/>
<protein>
    <recommendedName>
        <fullName evidence="5">Glutathione transferase</fullName>
    </recommendedName>
</protein>
<dbReference type="InterPro" id="IPR004045">
    <property type="entry name" value="Glutathione_S-Trfase_N"/>
</dbReference>
<dbReference type="Gene3D" id="1.20.1050.10">
    <property type="match status" value="1"/>
</dbReference>
<feature type="domain" description="GST N-terminal" evidence="1">
    <location>
        <begin position="8"/>
        <end position="90"/>
    </location>
</feature>